<comment type="similarity">
    <text evidence="1">Belongs to the PrpF family.</text>
</comment>
<sequence>MTITNLEQDLAPVLRSGRKKVPAVWMRAGTSKGLFFHAKDLPVSSRSLESILLSAMGSAQANSRQVNGVGGATSTTSKVAIVAKSKRPHIDVDYTFVQVAPDQPKLDMTGNCGNIASGVGPFSLDEGLVKARPGQSEINIRIFNTNTEQVVVETVQVAPDGSSREDGDYELAGVPGTASPIKLAFVKPQGSMTGTMFPCGLKQRLLRVDSPLWGIFSVRVSLVDAANPFVLVDASSLPVSKQTLQQDVHESGLLAMVEDIRREGAVQFGLATDVLAASMIRGTPKIAFLSAPSAEDANDADIEVLSFSMGKAHPSLQLTGAVCIAAAMAIPGTVAWDLARGKSLADVPKHGMSVANQEIASPVPVGIRHPSGIIHTETVLEVDHTGDARVERVAVMRTARRLFEGNVYY</sequence>
<dbReference type="Proteomes" id="UP001148312">
    <property type="component" value="Unassembled WGS sequence"/>
</dbReference>
<reference evidence="3" key="2">
    <citation type="journal article" date="2023" name="IMA Fungus">
        <title>Comparative genomic study of the Penicillium genus elucidates a diverse pangenome and 15 lateral gene transfer events.</title>
        <authorList>
            <person name="Petersen C."/>
            <person name="Sorensen T."/>
            <person name="Nielsen M.R."/>
            <person name="Sondergaard T.E."/>
            <person name="Sorensen J.L."/>
            <person name="Fitzpatrick D.A."/>
            <person name="Frisvad J.C."/>
            <person name="Nielsen K.L."/>
        </authorList>
    </citation>
    <scope>NUCLEOTIDE SEQUENCE</scope>
    <source>
        <strain evidence="3">IBT 30728</strain>
    </source>
</reference>
<dbReference type="GeneID" id="81625263"/>
<evidence type="ECO:0000313" key="3">
    <source>
        <dbReference type="EMBL" id="KAJ5485424.1"/>
    </source>
</evidence>
<evidence type="ECO:0000256" key="2">
    <source>
        <dbReference type="ARBA" id="ARBA00023235"/>
    </source>
</evidence>
<keyword evidence="2" id="KW-0413">Isomerase</keyword>
<reference evidence="3" key="1">
    <citation type="submission" date="2022-12" db="EMBL/GenBank/DDBJ databases">
        <authorList>
            <person name="Petersen C."/>
        </authorList>
    </citation>
    <scope>NUCLEOTIDE SEQUENCE</scope>
    <source>
        <strain evidence="3">IBT 30728</strain>
    </source>
</reference>
<name>A0A9W9X6T1_9EURO</name>
<organism evidence="3 4">
    <name type="scientific">Penicillium diatomitis</name>
    <dbReference type="NCBI Taxonomy" id="2819901"/>
    <lineage>
        <taxon>Eukaryota</taxon>
        <taxon>Fungi</taxon>
        <taxon>Dikarya</taxon>
        <taxon>Ascomycota</taxon>
        <taxon>Pezizomycotina</taxon>
        <taxon>Eurotiomycetes</taxon>
        <taxon>Eurotiomycetidae</taxon>
        <taxon>Eurotiales</taxon>
        <taxon>Aspergillaceae</taxon>
        <taxon>Penicillium</taxon>
    </lineage>
</organism>
<dbReference type="AlphaFoldDB" id="A0A9W9X6T1"/>
<proteinExistence type="inferred from homology"/>
<dbReference type="SUPFAM" id="SSF54506">
    <property type="entry name" value="Diaminopimelate epimerase-like"/>
    <property type="match status" value="2"/>
</dbReference>
<dbReference type="Gene3D" id="3.10.310.10">
    <property type="entry name" value="Diaminopimelate Epimerase, Chain A, domain 1"/>
    <property type="match status" value="2"/>
</dbReference>
<dbReference type="InterPro" id="IPR007400">
    <property type="entry name" value="PrpF-like"/>
</dbReference>
<comment type="caution">
    <text evidence="3">The sequence shown here is derived from an EMBL/GenBank/DDBJ whole genome shotgun (WGS) entry which is preliminary data.</text>
</comment>
<keyword evidence="4" id="KW-1185">Reference proteome</keyword>
<protein>
    <recommendedName>
        <fullName evidence="5">PrpF protein</fullName>
    </recommendedName>
</protein>
<accession>A0A9W9X6T1</accession>
<evidence type="ECO:0000256" key="1">
    <source>
        <dbReference type="ARBA" id="ARBA00007673"/>
    </source>
</evidence>
<dbReference type="GO" id="GO:0016853">
    <property type="term" value="F:isomerase activity"/>
    <property type="evidence" value="ECO:0007669"/>
    <property type="project" value="UniProtKB-KW"/>
</dbReference>
<gene>
    <name evidence="3" type="ORF">N7539_005412</name>
</gene>
<dbReference type="PANTHER" id="PTHR43709:SF2">
    <property type="entry name" value="DUF453 DOMAIN PROTEIN (AFU_ORTHOLOGUE AFUA_6G00360)"/>
    <property type="match status" value="1"/>
</dbReference>
<evidence type="ECO:0000313" key="4">
    <source>
        <dbReference type="Proteomes" id="UP001148312"/>
    </source>
</evidence>
<evidence type="ECO:0008006" key="5">
    <source>
        <dbReference type="Google" id="ProtNLM"/>
    </source>
</evidence>
<dbReference type="Pfam" id="PF04303">
    <property type="entry name" value="PrpF"/>
    <property type="match status" value="1"/>
</dbReference>
<dbReference type="RefSeq" id="XP_056790208.1">
    <property type="nucleotide sequence ID" value="XM_056935014.1"/>
</dbReference>
<dbReference type="EMBL" id="JAPWDQ010000005">
    <property type="protein sequence ID" value="KAJ5485424.1"/>
    <property type="molecule type" value="Genomic_DNA"/>
</dbReference>
<dbReference type="PANTHER" id="PTHR43709">
    <property type="entry name" value="ACONITATE ISOMERASE-RELATED"/>
    <property type="match status" value="1"/>
</dbReference>